<dbReference type="OrthoDB" id="8914197at2759"/>
<dbReference type="GO" id="GO:0016192">
    <property type="term" value="P:vesicle-mediated transport"/>
    <property type="evidence" value="ECO:0007669"/>
    <property type="project" value="TreeGrafter"/>
</dbReference>
<comment type="subcellular location">
    <subcellularLocation>
        <location evidence="1">Endoplasmic reticulum membrane</location>
        <topology evidence="1">Multi-pass membrane protein</topology>
    </subcellularLocation>
</comment>
<evidence type="ECO:0000256" key="7">
    <source>
        <dbReference type="SAM" id="Phobius"/>
    </source>
</evidence>
<keyword evidence="5 7" id="KW-1133">Transmembrane helix</keyword>
<proteinExistence type="inferred from homology"/>
<keyword evidence="6 7" id="KW-0472">Membrane</keyword>
<gene>
    <name evidence="8" type="ORF">KFE25_012320</name>
</gene>
<protein>
    <submittedName>
        <fullName evidence="8">Uncharacterized protein</fullName>
    </submittedName>
</protein>
<dbReference type="GO" id="GO:0005789">
    <property type="term" value="C:endoplasmic reticulum membrane"/>
    <property type="evidence" value="ECO:0007669"/>
    <property type="project" value="UniProtKB-SubCell"/>
</dbReference>
<dbReference type="AlphaFoldDB" id="A0A8J5XN63"/>
<reference evidence="8" key="1">
    <citation type="submission" date="2021-05" db="EMBL/GenBank/DDBJ databases">
        <title>The genome of the haptophyte Pavlova lutheri (Diacronema luteri, Pavlovales) - a model for lipid biosynthesis in eukaryotic algae.</title>
        <authorList>
            <person name="Hulatt C.J."/>
            <person name="Posewitz M.C."/>
        </authorList>
    </citation>
    <scope>NUCLEOTIDE SEQUENCE</scope>
    <source>
        <strain evidence="8">NIVA-4/92</strain>
    </source>
</reference>
<evidence type="ECO:0000256" key="1">
    <source>
        <dbReference type="ARBA" id="ARBA00004477"/>
    </source>
</evidence>
<dbReference type="GO" id="GO:0007029">
    <property type="term" value="P:endoplasmic reticulum organization"/>
    <property type="evidence" value="ECO:0007669"/>
    <property type="project" value="InterPro"/>
</dbReference>
<evidence type="ECO:0000313" key="9">
    <source>
        <dbReference type="Proteomes" id="UP000751190"/>
    </source>
</evidence>
<evidence type="ECO:0000256" key="4">
    <source>
        <dbReference type="ARBA" id="ARBA00022824"/>
    </source>
</evidence>
<evidence type="ECO:0000256" key="6">
    <source>
        <dbReference type="ARBA" id="ARBA00023136"/>
    </source>
</evidence>
<dbReference type="Pfam" id="PF07086">
    <property type="entry name" value="Jagunal"/>
    <property type="match status" value="1"/>
</dbReference>
<feature type="transmembrane region" description="Helical" evidence="7">
    <location>
        <begin position="67"/>
        <end position="90"/>
    </location>
</feature>
<evidence type="ECO:0000313" key="8">
    <source>
        <dbReference type="EMBL" id="KAG8464957.1"/>
    </source>
</evidence>
<evidence type="ECO:0000256" key="2">
    <source>
        <dbReference type="ARBA" id="ARBA00008462"/>
    </source>
</evidence>
<sequence>MSSGTGPRAKGTDGSDHKFRQRVNSHYTLMALGRSRLGLAAKLHCAHLAATAASLALALRAAPEPDLLRAAAGGAVLLCTAACARSALGAAKSSAGGPAQTYCSLLLLTCALLGVALLLALAQCVGETAPLHAQLAVAAHAIGAGATAVGYGAATKLLAAFAEAKGRPAARK</sequence>
<organism evidence="8 9">
    <name type="scientific">Diacronema lutheri</name>
    <name type="common">Unicellular marine alga</name>
    <name type="synonym">Monochrysis lutheri</name>
    <dbReference type="NCBI Taxonomy" id="2081491"/>
    <lineage>
        <taxon>Eukaryota</taxon>
        <taxon>Haptista</taxon>
        <taxon>Haptophyta</taxon>
        <taxon>Pavlovophyceae</taxon>
        <taxon>Pavlovales</taxon>
        <taxon>Pavlovaceae</taxon>
        <taxon>Diacronema</taxon>
    </lineage>
</organism>
<keyword evidence="3 7" id="KW-0812">Transmembrane</keyword>
<dbReference type="PANTHER" id="PTHR20955">
    <property type="entry name" value="PROTEIN JAGUNAL HOMOLOG 1"/>
    <property type="match status" value="1"/>
</dbReference>
<comment type="similarity">
    <text evidence="2">Belongs to the jagunal family.</text>
</comment>
<feature type="transmembrane region" description="Helical" evidence="7">
    <location>
        <begin position="102"/>
        <end position="123"/>
    </location>
</feature>
<evidence type="ECO:0000256" key="5">
    <source>
        <dbReference type="ARBA" id="ARBA00022989"/>
    </source>
</evidence>
<dbReference type="EMBL" id="JAGTXO010000011">
    <property type="protein sequence ID" value="KAG8464957.1"/>
    <property type="molecule type" value="Genomic_DNA"/>
</dbReference>
<evidence type="ECO:0000256" key="3">
    <source>
        <dbReference type="ARBA" id="ARBA00022692"/>
    </source>
</evidence>
<comment type="caution">
    <text evidence="8">The sequence shown here is derived from an EMBL/GenBank/DDBJ whole genome shotgun (WGS) entry which is preliminary data.</text>
</comment>
<name>A0A8J5XN63_DIALT</name>
<keyword evidence="4" id="KW-0256">Endoplasmic reticulum</keyword>
<dbReference type="Proteomes" id="UP000751190">
    <property type="component" value="Unassembled WGS sequence"/>
</dbReference>
<keyword evidence="9" id="KW-1185">Reference proteome</keyword>
<dbReference type="InterPro" id="IPR009787">
    <property type="entry name" value="Jagunal"/>
</dbReference>
<dbReference type="PANTHER" id="PTHR20955:SF1">
    <property type="entry name" value="PROTEIN JAGUNAL HOMOLOG 1"/>
    <property type="match status" value="1"/>
</dbReference>
<feature type="transmembrane region" description="Helical" evidence="7">
    <location>
        <begin position="135"/>
        <end position="162"/>
    </location>
</feature>
<accession>A0A8J5XN63</accession>